<organism evidence="1 2">
    <name type="scientific">Roseibacillus ishigakijimensis</name>
    <dbReference type="NCBI Taxonomy" id="454146"/>
    <lineage>
        <taxon>Bacteria</taxon>
        <taxon>Pseudomonadati</taxon>
        <taxon>Verrucomicrobiota</taxon>
        <taxon>Verrucomicrobiia</taxon>
        <taxon>Verrucomicrobiales</taxon>
        <taxon>Verrucomicrobiaceae</taxon>
        <taxon>Roseibacillus</taxon>
    </lineage>
</organism>
<protein>
    <submittedName>
        <fullName evidence="1">Uncharacterized protein</fullName>
    </submittedName>
</protein>
<dbReference type="Gene3D" id="1.20.120.10">
    <property type="entry name" value="Cytochrome c/b562"/>
    <property type="match status" value="1"/>
</dbReference>
<dbReference type="RefSeq" id="WP_377174482.1">
    <property type="nucleotide sequence ID" value="NZ_JBHUJA010000034.1"/>
</dbReference>
<sequence length="107" mass="12016">MDEASTSLKLLRRAGDDYAKAIALVQEAQGHLLECFQYVPVKVEKMADGKEKQEAIANYKKMLAQSYQALCDLEIAYLSEDLDKIDDAMDVVKESRGDGHDVFVEEN</sequence>
<keyword evidence="2" id="KW-1185">Reference proteome</keyword>
<name>A0A934RNH1_9BACT</name>
<accession>A0A934RNH1</accession>
<evidence type="ECO:0000313" key="1">
    <source>
        <dbReference type="EMBL" id="MBK1832631.1"/>
    </source>
</evidence>
<gene>
    <name evidence="1" type="ORF">JIN78_01045</name>
</gene>
<dbReference type="AlphaFoldDB" id="A0A934RNH1"/>
<comment type="caution">
    <text evidence="1">The sequence shown here is derived from an EMBL/GenBank/DDBJ whole genome shotgun (WGS) entry which is preliminary data.</text>
</comment>
<reference evidence="1" key="1">
    <citation type="submission" date="2021-01" db="EMBL/GenBank/DDBJ databases">
        <title>Modified the classification status of verrucomicrobia.</title>
        <authorList>
            <person name="Feng X."/>
        </authorList>
    </citation>
    <scope>NUCLEOTIDE SEQUENCE</scope>
    <source>
        <strain evidence="1">KCTC 12986</strain>
    </source>
</reference>
<evidence type="ECO:0000313" key="2">
    <source>
        <dbReference type="Proteomes" id="UP000604083"/>
    </source>
</evidence>
<dbReference type="EMBL" id="JAENIO010000002">
    <property type="protein sequence ID" value="MBK1832631.1"/>
    <property type="molecule type" value="Genomic_DNA"/>
</dbReference>
<dbReference type="Proteomes" id="UP000604083">
    <property type="component" value="Unassembled WGS sequence"/>
</dbReference>
<proteinExistence type="predicted"/>